<dbReference type="SUPFAM" id="SSF52279">
    <property type="entry name" value="Beta-D-glucan exohydrolase, C-terminal domain"/>
    <property type="match status" value="1"/>
</dbReference>
<accession>A0A3B1DIG8</accession>
<evidence type="ECO:0000256" key="3">
    <source>
        <dbReference type="ARBA" id="ARBA00012663"/>
    </source>
</evidence>
<dbReference type="InterPro" id="IPR017853">
    <property type="entry name" value="GH"/>
</dbReference>
<dbReference type="PANTHER" id="PTHR30480">
    <property type="entry name" value="BETA-HEXOSAMINIDASE-RELATED"/>
    <property type="match status" value="1"/>
</dbReference>
<feature type="non-terminal residue" evidence="7">
    <location>
        <position position="1"/>
    </location>
</feature>
<dbReference type="GO" id="GO:0004563">
    <property type="term" value="F:beta-N-acetylhexosaminidase activity"/>
    <property type="evidence" value="ECO:0007669"/>
    <property type="project" value="UniProtKB-EC"/>
</dbReference>
<dbReference type="EC" id="3.2.1.52" evidence="3"/>
<feature type="domain" description="Glycoside hydrolase family 3 N-terminal" evidence="6">
    <location>
        <begin position="13"/>
        <end position="224"/>
    </location>
</feature>
<name>A0A3B1DIG8_9ZZZZ</name>
<dbReference type="InterPro" id="IPR050226">
    <property type="entry name" value="NagZ_Beta-hexosaminidase"/>
</dbReference>
<dbReference type="InterPro" id="IPR036962">
    <property type="entry name" value="Glyco_hydro_3_N_sf"/>
</dbReference>
<protein>
    <recommendedName>
        <fullName evidence="3">beta-N-acetylhexosaminidase</fullName>
        <ecNumber evidence="3">3.2.1.52</ecNumber>
    </recommendedName>
</protein>
<comment type="catalytic activity">
    <reaction evidence="1">
        <text>Hydrolysis of terminal non-reducing N-acetyl-D-hexosamine residues in N-acetyl-beta-D-hexosaminides.</text>
        <dbReference type="EC" id="3.2.1.52"/>
    </reaction>
</comment>
<evidence type="ECO:0000256" key="1">
    <source>
        <dbReference type="ARBA" id="ARBA00001231"/>
    </source>
</evidence>
<evidence type="ECO:0000256" key="2">
    <source>
        <dbReference type="ARBA" id="ARBA00005336"/>
    </source>
</evidence>
<dbReference type="AlphaFoldDB" id="A0A3B1DIG8"/>
<evidence type="ECO:0000259" key="6">
    <source>
        <dbReference type="Pfam" id="PF00933"/>
    </source>
</evidence>
<dbReference type="Pfam" id="PF00933">
    <property type="entry name" value="Glyco_hydro_3"/>
    <property type="match status" value="1"/>
</dbReference>
<dbReference type="SUPFAM" id="SSF51445">
    <property type="entry name" value="(Trans)glycosidases"/>
    <property type="match status" value="1"/>
</dbReference>
<keyword evidence="5 7" id="KW-0326">Glycosidase</keyword>
<dbReference type="InterPro" id="IPR036881">
    <property type="entry name" value="Glyco_hydro_3_C_sf"/>
</dbReference>
<dbReference type="GO" id="GO:0009254">
    <property type="term" value="P:peptidoglycan turnover"/>
    <property type="evidence" value="ECO:0007669"/>
    <property type="project" value="TreeGrafter"/>
</dbReference>
<evidence type="ECO:0000256" key="5">
    <source>
        <dbReference type="ARBA" id="ARBA00023295"/>
    </source>
</evidence>
<organism evidence="7">
    <name type="scientific">hydrothermal vent metagenome</name>
    <dbReference type="NCBI Taxonomy" id="652676"/>
    <lineage>
        <taxon>unclassified sequences</taxon>
        <taxon>metagenomes</taxon>
        <taxon>ecological metagenomes</taxon>
    </lineage>
</organism>
<dbReference type="PROSITE" id="PS00775">
    <property type="entry name" value="GLYCOSYL_HYDROL_F3"/>
    <property type="match status" value="1"/>
</dbReference>
<dbReference type="Gene3D" id="3.40.50.1700">
    <property type="entry name" value="Glycoside hydrolase family 3 C-terminal domain"/>
    <property type="match status" value="1"/>
</dbReference>
<dbReference type="EMBL" id="UOGI01000379">
    <property type="protein sequence ID" value="VAX34730.1"/>
    <property type="molecule type" value="Genomic_DNA"/>
</dbReference>
<sequence>REDPKDVAILGNALQAIADEAMDVGINMPLIPVLDVNQNPDNPIICTRAFSDSPETVAWFGSEYVRVLEGAGLISCAKHFPGHGDSCTDSHISLPVINKPFRDLMKTDILPFKEAVNAGVSSIMVGHLGVPAIDPVPATLSKRIITGLLRNELSFDGLILTDALSMDALQDVGNIPAECIKAGVDILLHPADADSTVRGLAAAIEAGEIDEGQVDTAVDRILRVKMRIRSREKRGVDYREDAVLSSQITDMSITLVNGSPGVLPLKDAGRTCIVFAGDEGYGKDSPLRNFSGNDVKVFHIKELEGDKMAGLDTAVFVIFGSIAAWKGSSGIEEEEKGRIKELIKRAKKSIVVSFGSPYVLRHFSEADMLIAAYSVSRQAQRSVVRCLKGEMGFKGRLPVNIEP</sequence>
<reference evidence="7" key="1">
    <citation type="submission" date="2018-06" db="EMBL/GenBank/DDBJ databases">
        <authorList>
            <person name="Zhirakovskaya E."/>
        </authorList>
    </citation>
    <scope>NUCLEOTIDE SEQUENCE</scope>
</reference>
<keyword evidence="4 7" id="KW-0378">Hydrolase</keyword>
<comment type="similarity">
    <text evidence="2">Belongs to the glycosyl hydrolase 3 family.</text>
</comment>
<dbReference type="InterPro" id="IPR019800">
    <property type="entry name" value="Glyco_hydro_3_AS"/>
</dbReference>
<dbReference type="PANTHER" id="PTHR30480:SF13">
    <property type="entry name" value="BETA-HEXOSAMINIDASE"/>
    <property type="match status" value="1"/>
</dbReference>
<proteinExistence type="inferred from homology"/>
<dbReference type="GO" id="GO:0005975">
    <property type="term" value="P:carbohydrate metabolic process"/>
    <property type="evidence" value="ECO:0007669"/>
    <property type="project" value="InterPro"/>
</dbReference>
<evidence type="ECO:0000256" key="4">
    <source>
        <dbReference type="ARBA" id="ARBA00022801"/>
    </source>
</evidence>
<gene>
    <name evidence="7" type="ORF">MNBD_NITROSPIRAE03-1960</name>
</gene>
<evidence type="ECO:0000313" key="7">
    <source>
        <dbReference type="EMBL" id="VAX34730.1"/>
    </source>
</evidence>
<dbReference type="InterPro" id="IPR001764">
    <property type="entry name" value="Glyco_hydro_3_N"/>
</dbReference>
<dbReference type="Gene3D" id="3.20.20.300">
    <property type="entry name" value="Glycoside hydrolase, family 3, N-terminal domain"/>
    <property type="match status" value="1"/>
</dbReference>